<dbReference type="InterPro" id="IPR050247">
    <property type="entry name" value="Met_Aminopeptidase_Type2"/>
</dbReference>
<dbReference type="GO" id="GO:0070006">
    <property type="term" value="F:metalloaminopeptidase activity"/>
    <property type="evidence" value="ECO:0007669"/>
    <property type="project" value="UniProtKB-UniRule"/>
</dbReference>
<dbReference type="InterPro" id="IPR018349">
    <property type="entry name" value="Pept_M24A_MAP2_BS"/>
</dbReference>
<dbReference type="EC" id="3.4.11.18" evidence="8 9"/>
<dbReference type="InterPro" id="IPR028595">
    <property type="entry name" value="MetAP_archaeal"/>
</dbReference>
<dbReference type="RefSeq" id="WP_211532242.1">
    <property type="nucleotide sequence ID" value="NZ_CP058560.1"/>
</dbReference>
<dbReference type="NCBIfam" id="TIGR00501">
    <property type="entry name" value="met_pdase_II"/>
    <property type="match status" value="1"/>
</dbReference>
<dbReference type="Gene3D" id="1.10.10.10">
    <property type="entry name" value="Winged helix-like DNA-binding domain superfamily/Winged helix DNA-binding domain"/>
    <property type="match status" value="1"/>
</dbReference>
<comment type="function">
    <text evidence="8 9">Removes the N-terminal methionine from nascent proteins. The N-terminal methionine is often cleaved when the second residue in the primary sequence is small and uncharged (Met-Ala-, Cys, Gly, Pro, Ser, Thr, or Val).</text>
</comment>
<dbReference type="KEGG" id="meme:HYG87_05685"/>
<feature type="binding site" evidence="8">
    <location>
        <position position="200"/>
    </location>
    <ligand>
        <name>a divalent metal cation</name>
        <dbReference type="ChEBI" id="CHEBI:60240"/>
        <label>2</label>
        <note>catalytic</note>
    </ligand>
</feature>
<dbReference type="CDD" id="cd01088">
    <property type="entry name" value="MetAP2"/>
    <property type="match status" value="1"/>
</dbReference>
<keyword evidence="6 8" id="KW-0479">Metal-binding</keyword>
<evidence type="ECO:0000256" key="7">
    <source>
        <dbReference type="ARBA" id="ARBA00022801"/>
    </source>
</evidence>
<comment type="cofactor">
    <cofactor evidence="3">
        <name>Fe(2+)</name>
        <dbReference type="ChEBI" id="CHEBI:29033"/>
    </cofactor>
</comment>
<keyword evidence="12" id="KW-1185">Reference proteome</keyword>
<dbReference type="InterPro" id="IPR036005">
    <property type="entry name" value="Creatinase/aminopeptidase-like"/>
</dbReference>
<dbReference type="GO" id="GO:0005737">
    <property type="term" value="C:cytoplasm"/>
    <property type="evidence" value="ECO:0007669"/>
    <property type="project" value="TreeGrafter"/>
</dbReference>
<dbReference type="InterPro" id="IPR000994">
    <property type="entry name" value="Pept_M24"/>
</dbReference>
<keyword evidence="4 8" id="KW-0031">Aminopeptidase</keyword>
<evidence type="ECO:0000256" key="1">
    <source>
        <dbReference type="ARBA" id="ARBA00000294"/>
    </source>
</evidence>
<feature type="binding site" evidence="8">
    <location>
        <position position="293"/>
    </location>
    <ligand>
        <name>a divalent metal cation</name>
        <dbReference type="ChEBI" id="CHEBI:60240"/>
        <label>1</label>
    </ligand>
</feature>
<name>A0A8T8K6Y3_9EURY</name>
<keyword evidence="5 8" id="KW-0645">Protease</keyword>
<dbReference type="PROSITE" id="PS01202">
    <property type="entry name" value="MAP_2"/>
    <property type="match status" value="1"/>
</dbReference>
<dbReference type="SUPFAM" id="SSF55920">
    <property type="entry name" value="Creatinase/aminopeptidase"/>
    <property type="match status" value="1"/>
</dbReference>
<comment type="catalytic activity">
    <reaction evidence="1 8 9">
        <text>Release of N-terminal amino acids, preferentially methionine, from peptides and arylamides.</text>
        <dbReference type="EC" id="3.4.11.18"/>
    </reaction>
</comment>
<evidence type="ECO:0000259" key="10">
    <source>
        <dbReference type="Pfam" id="PF00557"/>
    </source>
</evidence>
<gene>
    <name evidence="8" type="primary">map</name>
    <name evidence="11" type="ORF">HYG87_05685</name>
</gene>
<dbReference type="PANTHER" id="PTHR45777:SF2">
    <property type="entry name" value="METHIONINE AMINOPEPTIDASE 2"/>
    <property type="match status" value="1"/>
</dbReference>
<feature type="binding site" evidence="8">
    <location>
        <position position="92"/>
    </location>
    <ligand>
        <name>a divalent metal cation</name>
        <dbReference type="ChEBI" id="CHEBI:60240"/>
        <label>2</label>
        <note>catalytic</note>
    </ligand>
</feature>
<evidence type="ECO:0000256" key="2">
    <source>
        <dbReference type="ARBA" id="ARBA00001936"/>
    </source>
</evidence>
<feature type="binding site" evidence="8">
    <location>
        <position position="175"/>
    </location>
    <ligand>
        <name>substrate</name>
    </ligand>
</feature>
<protein>
    <recommendedName>
        <fullName evidence="8 9">Methionine aminopeptidase</fullName>
        <shortName evidence="8">MAP</shortName>
        <shortName evidence="8">MetAP</shortName>
        <ecNumber evidence="8 9">3.4.11.18</ecNumber>
    </recommendedName>
    <alternativeName>
        <fullName evidence="8">Peptidase M</fullName>
    </alternativeName>
</protein>
<dbReference type="InterPro" id="IPR001714">
    <property type="entry name" value="Pept_M24_MAP"/>
</dbReference>
<dbReference type="Proteomes" id="UP000681041">
    <property type="component" value="Chromosome"/>
</dbReference>
<evidence type="ECO:0000256" key="4">
    <source>
        <dbReference type="ARBA" id="ARBA00022438"/>
    </source>
</evidence>
<sequence length="308" mass="34411">MLESYEKAGEIVSEVRDDAVKLIKDGMPVIDLINFVESQIIERGGAPAFPCNVSINEITAHYSSPFNDKLLIEAGDLLKLDLGAHINGYIADTATSILVPGYEELNKEEYPEEKVHHHEKMIDASHEALLNAISTIKDGVEVGKIGAVVEETIKSHGFNPVANLTGHSMDQWILHSGLSIPNVKEKNSHKLEEGDVLAIEPFATDGVGLVTDLTPTYIFRFLRDRPLRMVYAQKVLKTIKSQYKVLPFSPRWLTPGFDEKRLNAAMRLLIQSRAIYPYHVLREKTGAWVSQSEHTVIVEKEGCQIITE</sequence>
<evidence type="ECO:0000313" key="11">
    <source>
        <dbReference type="EMBL" id="QUH23285.1"/>
    </source>
</evidence>
<dbReference type="Gene3D" id="3.90.230.10">
    <property type="entry name" value="Creatinase/methionine aminopeptidase superfamily"/>
    <property type="match status" value="1"/>
</dbReference>
<dbReference type="GO" id="GO:0006508">
    <property type="term" value="P:proteolysis"/>
    <property type="evidence" value="ECO:0007669"/>
    <property type="project" value="UniProtKB-KW"/>
</dbReference>
<dbReference type="OrthoDB" id="372008at2157"/>
<dbReference type="InterPro" id="IPR036390">
    <property type="entry name" value="WH_DNA-bd_sf"/>
</dbReference>
<feature type="binding site" evidence="8">
    <location>
        <position position="81"/>
    </location>
    <ligand>
        <name>a divalent metal cation</name>
        <dbReference type="ChEBI" id="CHEBI:60240"/>
        <label>1</label>
    </ligand>
</feature>
<dbReference type="PRINTS" id="PR00599">
    <property type="entry name" value="MAPEPTIDASE"/>
</dbReference>
<dbReference type="PANTHER" id="PTHR45777">
    <property type="entry name" value="METHIONINE AMINOPEPTIDASE 2"/>
    <property type="match status" value="1"/>
</dbReference>
<accession>A0A8T8K6Y3</accession>
<dbReference type="AlphaFoldDB" id="A0A8T8K6Y3"/>
<evidence type="ECO:0000256" key="6">
    <source>
        <dbReference type="ARBA" id="ARBA00022723"/>
    </source>
</evidence>
<dbReference type="InterPro" id="IPR002468">
    <property type="entry name" value="Pept_M24A_MAP2"/>
</dbReference>
<keyword evidence="7 8" id="KW-0378">Hydrolase</keyword>
<feature type="binding site" evidence="8">
    <location>
        <position position="92"/>
    </location>
    <ligand>
        <name>a divalent metal cation</name>
        <dbReference type="ChEBI" id="CHEBI:60240"/>
        <label>1</label>
    </ligand>
</feature>
<comment type="cofactor">
    <cofactor evidence="2">
        <name>Mn(2+)</name>
        <dbReference type="ChEBI" id="CHEBI:29035"/>
    </cofactor>
</comment>
<comment type="subunit">
    <text evidence="8">Monomer.</text>
</comment>
<evidence type="ECO:0000256" key="8">
    <source>
        <dbReference type="HAMAP-Rule" id="MF_01975"/>
    </source>
</evidence>
<feature type="binding site" evidence="8">
    <location>
        <position position="167"/>
    </location>
    <ligand>
        <name>a divalent metal cation</name>
        <dbReference type="ChEBI" id="CHEBI:60240"/>
        <label>2</label>
        <note>catalytic</note>
    </ligand>
</feature>
<dbReference type="GeneID" id="64820236"/>
<organism evidence="11 12">
    <name type="scientific">Methanobacterium alkalithermotolerans</name>
    <dbReference type="NCBI Taxonomy" id="2731220"/>
    <lineage>
        <taxon>Archaea</taxon>
        <taxon>Methanobacteriati</taxon>
        <taxon>Methanobacteriota</taxon>
        <taxon>Methanomada group</taxon>
        <taxon>Methanobacteria</taxon>
        <taxon>Methanobacteriales</taxon>
        <taxon>Methanobacteriaceae</taxon>
        <taxon>Methanobacterium</taxon>
    </lineage>
</organism>
<proteinExistence type="inferred from homology"/>
<dbReference type="GO" id="GO:0046872">
    <property type="term" value="F:metal ion binding"/>
    <property type="evidence" value="ECO:0007669"/>
    <property type="project" value="UniProtKB-UniRule"/>
</dbReference>
<feature type="domain" description="Peptidase M24" evidence="10">
    <location>
        <begin position="4"/>
        <end position="202"/>
    </location>
</feature>
<evidence type="ECO:0000256" key="9">
    <source>
        <dbReference type="RuleBase" id="RU003653"/>
    </source>
</evidence>
<dbReference type="SUPFAM" id="SSF46785">
    <property type="entry name" value="Winged helix' DNA-binding domain"/>
    <property type="match status" value="1"/>
</dbReference>
<dbReference type="HAMAP" id="MF_01975">
    <property type="entry name" value="MetAP_2_arc"/>
    <property type="match status" value="1"/>
</dbReference>
<dbReference type="InterPro" id="IPR036388">
    <property type="entry name" value="WH-like_DNA-bd_sf"/>
</dbReference>
<evidence type="ECO:0000256" key="5">
    <source>
        <dbReference type="ARBA" id="ARBA00022670"/>
    </source>
</evidence>
<reference evidence="11" key="1">
    <citation type="submission" date="2020-07" db="EMBL/GenBank/DDBJ databases">
        <title>Methanobacterium. sp. MethCan genome.</title>
        <authorList>
            <person name="Postec A."/>
            <person name="Quemeneur M."/>
        </authorList>
    </citation>
    <scope>NUCLEOTIDE SEQUENCE</scope>
    <source>
        <strain evidence="11">MethCAN</strain>
    </source>
</reference>
<comment type="similarity">
    <text evidence="8">Belongs to the peptidase M24A family. Methionine aminopeptidase archaeal type 2 subfamily.</text>
</comment>
<dbReference type="EMBL" id="CP058560">
    <property type="protein sequence ID" value="QUH23285.1"/>
    <property type="molecule type" value="Genomic_DNA"/>
</dbReference>
<evidence type="ECO:0000313" key="12">
    <source>
        <dbReference type="Proteomes" id="UP000681041"/>
    </source>
</evidence>
<dbReference type="Pfam" id="PF00557">
    <property type="entry name" value="Peptidase_M24"/>
    <property type="match status" value="1"/>
</dbReference>
<dbReference type="GO" id="GO:0004239">
    <property type="term" value="F:initiator methionyl aminopeptidase activity"/>
    <property type="evidence" value="ECO:0007669"/>
    <property type="project" value="UniProtKB-UniRule"/>
</dbReference>
<evidence type="ECO:0000256" key="3">
    <source>
        <dbReference type="ARBA" id="ARBA00001954"/>
    </source>
</evidence>
<feature type="binding site" evidence="8">
    <location>
        <position position="293"/>
    </location>
    <ligand>
        <name>a divalent metal cation</name>
        <dbReference type="ChEBI" id="CHEBI:60240"/>
        <label>2</label>
        <note>catalytic</note>
    </ligand>
</feature>
<comment type="cofactor">
    <cofactor evidence="8">
        <name>Co(2+)</name>
        <dbReference type="ChEBI" id="CHEBI:48828"/>
    </cofactor>
    <cofactor evidence="8">
        <name>Zn(2+)</name>
        <dbReference type="ChEBI" id="CHEBI:29105"/>
    </cofactor>
    <cofactor evidence="8">
        <name>Mn(2+)</name>
        <dbReference type="ChEBI" id="CHEBI:29035"/>
    </cofactor>
    <cofactor evidence="8">
        <name>Fe(2+)</name>
        <dbReference type="ChEBI" id="CHEBI:29033"/>
    </cofactor>
    <text evidence="8">Binds 2 divalent metal cations per subunit. Has a high-affinity and a low affinity metal-binding site. The true nature of the physiological cofactor is under debate. The enzyme is active with cobalt, zinc, manganese or divalent iron ions. Most likely, methionine aminopeptidases function as mononuclear Fe(2+)-metalloproteases under physiological conditions, and the catalytically relevant metal-binding site has been assigned to the histidine-containing high-affinity site.</text>
</comment>
<feature type="binding site" evidence="8">
    <location>
        <position position="61"/>
    </location>
    <ligand>
        <name>substrate</name>
    </ligand>
</feature>